<accession>A0A7X2N158</accession>
<keyword evidence="1" id="KW-0472">Membrane</keyword>
<gene>
    <name evidence="2" type="ORF">FYJ50_00385</name>
</gene>
<organism evidence="2 3">
    <name type="scientific">Floccifex porci</name>
    <dbReference type="NCBI Taxonomy" id="2606629"/>
    <lineage>
        <taxon>Bacteria</taxon>
        <taxon>Bacillati</taxon>
        <taxon>Bacillota</taxon>
        <taxon>Erysipelotrichia</taxon>
        <taxon>Erysipelotrichales</taxon>
        <taxon>Erysipelotrichaceae</taxon>
        <taxon>Floccifex</taxon>
    </lineage>
</organism>
<keyword evidence="1" id="KW-0812">Transmembrane</keyword>
<dbReference type="AlphaFoldDB" id="A0A7X2N158"/>
<dbReference type="RefSeq" id="WP_154459059.1">
    <property type="nucleotide sequence ID" value="NZ_JAXEST010000030.1"/>
</dbReference>
<protein>
    <submittedName>
        <fullName evidence="2">Uncharacterized protein</fullName>
    </submittedName>
</protein>
<evidence type="ECO:0000313" key="2">
    <source>
        <dbReference type="EMBL" id="MSS00584.1"/>
    </source>
</evidence>
<reference evidence="2 3" key="1">
    <citation type="submission" date="2019-08" db="EMBL/GenBank/DDBJ databases">
        <title>In-depth cultivation of the pig gut microbiome towards novel bacterial diversity and tailored functional studies.</title>
        <authorList>
            <person name="Wylensek D."/>
            <person name="Hitch T.C.A."/>
            <person name="Clavel T."/>
        </authorList>
    </citation>
    <scope>NUCLEOTIDE SEQUENCE [LARGE SCALE GENOMIC DNA]</scope>
    <source>
        <strain evidence="2 3">LKV-178-WT-2G</strain>
    </source>
</reference>
<feature type="transmembrane region" description="Helical" evidence="1">
    <location>
        <begin position="7"/>
        <end position="27"/>
    </location>
</feature>
<evidence type="ECO:0000256" key="1">
    <source>
        <dbReference type="SAM" id="Phobius"/>
    </source>
</evidence>
<dbReference type="Proteomes" id="UP000470082">
    <property type="component" value="Unassembled WGS sequence"/>
</dbReference>
<name>A0A7X2N158_9FIRM</name>
<keyword evidence="3" id="KW-1185">Reference proteome</keyword>
<dbReference type="Gene3D" id="3.90.1720.10">
    <property type="entry name" value="endopeptidase domain like (from Nostoc punctiforme)"/>
    <property type="match status" value="1"/>
</dbReference>
<comment type="caution">
    <text evidence="2">The sequence shown here is derived from an EMBL/GenBank/DDBJ whole genome shotgun (WGS) entry which is preliminary data.</text>
</comment>
<sequence>MKRKIKWNRLLFLFFIPVIIVLVFYLVSDKKEVESSKDIKKEIISSKEIKNENTIYELLKNATIPLGHTMYVYGGGWNEQDTGAGIEALTIGESKNWESFYLEQDEYYQYENYNYQIHDGLDCSGYVGWVIYNTLCNENQENDGYVYKAEEMVYRLEEMGYGKTYTTIESYSPGDIMSTDNGHVYIVISGCEDGSVLLIHSSPPGVKISGTVDRNGNPESQAVRIAQETMKKYRSDWYEKYPDCTVDSSYLTDYVQFKWNDSTLKDPQNLKEKEAQEIINLLFS</sequence>
<keyword evidence="1" id="KW-1133">Transmembrane helix</keyword>
<evidence type="ECO:0000313" key="3">
    <source>
        <dbReference type="Proteomes" id="UP000470082"/>
    </source>
</evidence>
<dbReference type="EMBL" id="VUMM01000001">
    <property type="protein sequence ID" value="MSS00584.1"/>
    <property type="molecule type" value="Genomic_DNA"/>
</dbReference>
<proteinExistence type="predicted"/>